<organism evidence="3 4">
    <name type="scientific">Solitalea koreensis</name>
    <dbReference type="NCBI Taxonomy" id="543615"/>
    <lineage>
        <taxon>Bacteria</taxon>
        <taxon>Pseudomonadati</taxon>
        <taxon>Bacteroidota</taxon>
        <taxon>Sphingobacteriia</taxon>
        <taxon>Sphingobacteriales</taxon>
        <taxon>Sphingobacteriaceae</taxon>
        <taxon>Solitalea</taxon>
    </lineage>
</organism>
<feature type="signal peptide" evidence="1">
    <location>
        <begin position="1"/>
        <end position="25"/>
    </location>
</feature>
<dbReference type="Proteomes" id="UP000315971">
    <property type="component" value="Unassembled WGS sequence"/>
</dbReference>
<name>A0A521CMA6_9SPHI</name>
<dbReference type="Gene3D" id="2.40.160.60">
    <property type="entry name" value="Outer membrane protein transport protein (OMPP1/FadL/TodX)"/>
    <property type="match status" value="1"/>
</dbReference>
<dbReference type="EMBL" id="FXSZ01000004">
    <property type="protein sequence ID" value="SMO60566.1"/>
    <property type="molecule type" value="Genomic_DNA"/>
</dbReference>
<dbReference type="OrthoDB" id="9758448at2"/>
<dbReference type="NCBIfam" id="NF033709">
    <property type="entry name" value="PorV_fam"/>
    <property type="match status" value="1"/>
</dbReference>
<keyword evidence="4" id="KW-1185">Reference proteome</keyword>
<evidence type="ECO:0000313" key="4">
    <source>
        <dbReference type="Proteomes" id="UP000315971"/>
    </source>
</evidence>
<feature type="chain" id="PRO_5021864161" description="Type IX secretion system protein PorV domain-containing protein" evidence="1">
    <location>
        <begin position="26"/>
        <end position="393"/>
    </location>
</feature>
<reference evidence="3 4" key="1">
    <citation type="submission" date="2017-05" db="EMBL/GenBank/DDBJ databases">
        <authorList>
            <person name="Varghese N."/>
            <person name="Submissions S."/>
        </authorList>
    </citation>
    <scope>NUCLEOTIDE SEQUENCE [LARGE SCALE GENOMIC DNA]</scope>
    <source>
        <strain evidence="3 4">DSM 21342</strain>
    </source>
</reference>
<feature type="domain" description="Type IX secretion system protein PorV" evidence="2">
    <location>
        <begin position="38"/>
        <end position="273"/>
    </location>
</feature>
<evidence type="ECO:0000259" key="2">
    <source>
        <dbReference type="Pfam" id="PF19572"/>
    </source>
</evidence>
<accession>A0A521CMA6</accession>
<keyword evidence="1" id="KW-0732">Signal</keyword>
<gene>
    <name evidence="3" type="ORF">SAMN06265350_104201</name>
</gene>
<dbReference type="InterPro" id="IPR047799">
    <property type="entry name" value="T9SS_OM_PorV"/>
</dbReference>
<dbReference type="Pfam" id="PF19572">
    <property type="entry name" value="PorV"/>
    <property type="match status" value="1"/>
</dbReference>
<protein>
    <recommendedName>
        <fullName evidence="2">Type IX secretion system protein PorV domain-containing protein</fullName>
    </recommendedName>
</protein>
<dbReference type="RefSeq" id="WP_142603191.1">
    <property type="nucleotide sequence ID" value="NZ_FXSZ01000004.1"/>
</dbReference>
<dbReference type="NCBIfam" id="NF033710">
    <property type="entry name" value="T9SS_OM_PorV"/>
    <property type="match status" value="1"/>
</dbReference>
<evidence type="ECO:0000313" key="3">
    <source>
        <dbReference type="EMBL" id="SMO60566.1"/>
    </source>
</evidence>
<proteinExistence type="predicted"/>
<dbReference type="AlphaFoldDB" id="A0A521CMA6"/>
<dbReference type="InterPro" id="IPR045741">
    <property type="entry name" value="PorV"/>
</dbReference>
<evidence type="ECO:0000256" key="1">
    <source>
        <dbReference type="SAM" id="SignalP"/>
    </source>
</evidence>
<sequence length="393" mass="42738">MVKLLKQIVFFGTGVFCSLISVANAQTIDGGTQPDGKARNSITTAVPFLLISPDSRAGAMGDVGAATTADVSSMHWNPAKYAFAKDGSGVGINYSPWLRSLGVNDINLAYISGYHRFDDQQTLAGSLRFFSLGDITFTDNSGNPFQQINPSEYAIDAAYIRKLSNLFSIAMAARYIHSNLGSGNFNGNEISPGNAFAADVAVYYNKNTIFLNTDANLAWGVNISNIGTKMQYGVHKNFIPTNLKIGGSSTFNFDEKNSLAIALDFNKLLVPTNPIYDSEGNIVAGKDPDKTVPAAIFGSFTDAPGGFKEELNEVSIAMGLEYWFNHLIALRTGYFYENPQKGDRRYFTLGAGIQYNSINFDFSYLVPGATKNPLDKTVRFSVLFNFGKDKTGK</sequence>